<dbReference type="AlphaFoldDB" id="A0A2T5G3D5"/>
<dbReference type="Pfam" id="PF01757">
    <property type="entry name" value="Acyl_transf_3"/>
    <property type="match status" value="1"/>
</dbReference>
<reference evidence="4 5" key="1">
    <citation type="submission" date="2017-09" db="EMBL/GenBank/DDBJ databases">
        <title>Sphingomonas panjinensis sp.nov., isolated from oil-contaminated soil.</title>
        <authorList>
            <person name="Wang L."/>
            <person name="Chen L."/>
        </authorList>
    </citation>
    <scope>NUCLEOTIDE SEQUENCE [LARGE SCALE GENOMIC DNA]</scope>
    <source>
        <strain evidence="4 5">FW-11</strain>
    </source>
</reference>
<sequence>MRRHYGLDWLRIGAFLLLILFHIGLYLSPWDWHVSSARPVEGVVYFLFLTNPWRMSLLFLVSGYAARAVLARAGGPLGFARSRSLRLGLPLLFGAALVVAPQPWVEASYKLGYAHGFLHFWLHDYFDFDGSDGIATPLLGHLWFVAYIWAYSLVLALFATILPRSWQDQAQAGFARIFTGWRLLLLPMLWQGLVRLVLLPGQMPSNHLPTDLPGHLVYFPAFLFGFGLARAESLWPSILRFWKPALAVALIGYAGTVWDHLGYPGLPLDGDMRANVNRGALVLSTWTAIIGLLGLAQRHLDCDHRWRSLLNEAVFPFYIIHQTIIVLVGWWLIHRDYGDLAEFLILVSATLSGCTLFYLAGRRIRWLRPLIGLPLDRKGASRLKPAPDSPRSPDNVPVRSR</sequence>
<feature type="transmembrane region" description="Helical" evidence="2">
    <location>
        <begin position="142"/>
        <end position="162"/>
    </location>
</feature>
<feature type="transmembrane region" description="Helical" evidence="2">
    <location>
        <begin position="212"/>
        <end position="229"/>
    </location>
</feature>
<feature type="region of interest" description="Disordered" evidence="1">
    <location>
        <begin position="381"/>
        <end position="401"/>
    </location>
</feature>
<dbReference type="GO" id="GO:0016747">
    <property type="term" value="F:acyltransferase activity, transferring groups other than amino-acyl groups"/>
    <property type="evidence" value="ECO:0007669"/>
    <property type="project" value="InterPro"/>
</dbReference>
<evidence type="ECO:0000313" key="5">
    <source>
        <dbReference type="Proteomes" id="UP000244162"/>
    </source>
</evidence>
<feature type="transmembrane region" description="Helical" evidence="2">
    <location>
        <begin position="12"/>
        <end position="30"/>
    </location>
</feature>
<dbReference type="OrthoDB" id="9809782at2"/>
<accession>A0A2T5G3D5</accession>
<gene>
    <name evidence="4" type="ORF">CLG96_05235</name>
</gene>
<dbReference type="Proteomes" id="UP000244162">
    <property type="component" value="Unassembled WGS sequence"/>
</dbReference>
<evidence type="ECO:0000256" key="2">
    <source>
        <dbReference type="SAM" id="Phobius"/>
    </source>
</evidence>
<dbReference type="EMBL" id="NWBU01000004">
    <property type="protein sequence ID" value="PTQ13621.1"/>
    <property type="molecule type" value="Genomic_DNA"/>
</dbReference>
<dbReference type="PANTHER" id="PTHR36927">
    <property type="entry name" value="BLR4337 PROTEIN"/>
    <property type="match status" value="1"/>
</dbReference>
<feature type="transmembrane region" description="Helical" evidence="2">
    <location>
        <begin position="241"/>
        <end position="258"/>
    </location>
</feature>
<keyword evidence="2" id="KW-1133">Transmembrane helix</keyword>
<feature type="transmembrane region" description="Helical" evidence="2">
    <location>
        <begin position="87"/>
        <end position="105"/>
    </location>
</feature>
<proteinExistence type="predicted"/>
<evidence type="ECO:0000259" key="3">
    <source>
        <dbReference type="Pfam" id="PF01757"/>
    </source>
</evidence>
<dbReference type="InterPro" id="IPR002656">
    <property type="entry name" value="Acyl_transf_3_dom"/>
</dbReference>
<protein>
    <recommendedName>
        <fullName evidence="3">Acyltransferase 3 domain-containing protein</fullName>
    </recommendedName>
</protein>
<keyword evidence="2" id="KW-0812">Transmembrane</keyword>
<dbReference type="PANTHER" id="PTHR36927:SF3">
    <property type="entry name" value="GLUCANS BIOSYNTHESIS PROTEIN C"/>
    <property type="match status" value="1"/>
</dbReference>
<feature type="transmembrane region" description="Helical" evidence="2">
    <location>
        <begin position="42"/>
        <end position="66"/>
    </location>
</feature>
<name>A0A2T5G3D5_9SPHN</name>
<dbReference type="InterPro" id="IPR050623">
    <property type="entry name" value="Glucan_succinyl_AcylTrfase"/>
</dbReference>
<feature type="transmembrane region" description="Helical" evidence="2">
    <location>
        <begin position="340"/>
        <end position="360"/>
    </location>
</feature>
<comment type="caution">
    <text evidence="4">The sequence shown here is derived from an EMBL/GenBank/DDBJ whole genome shotgun (WGS) entry which is preliminary data.</text>
</comment>
<organism evidence="4 5">
    <name type="scientific">Sphingomonas oleivorans</name>
    <dbReference type="NCBI Taxonomy" id="1735121"/>
    <lineage>
        <taxon>Bacteria</taxon>
        <taxon>Pseudomonadati</taxon>
        <taxon>Pseudomonadota</taxon>
        <taxon>Alphaproteobacteria</taxon>
        <taxon>Sphingomonadales</taxon>
        <taxon>Sphingomonadaceae</taxon>
        <taxon>Sphingomonas</taxon>
    </lineage>
</organism>
<evidence type="ECO:0000256" key="1">
    <source>
        <dbReference type="SAM" id="MobiDB-lite"/>
    </source>
</evidence>
<feature type="domain" description="Acyltransferase 3" evidence="3">
    <location>
        <begin position="5"/>
        <end position="358"/>
    </location>
</feature>
<feature type="transmembrane region" description="Helical" evidence="2">
    <location>
        <begin position="317"/>
        <end position="334"/>
    </location>
</feature>
<evidence type="ECO:0000313" key="4">
    <source>
        <dbReference type="EMBL" id="PTQ13621.1"/>
    </source>
</evidence>
<feature type="transmembrane region" description="Helical" evidence="2">
    <location>
        <begin position="174"/>
        <end position="192"/>
    </location>
</feature>
<keyword evidence="5" id="KW-1185">Reference proteome</keyword>
<feature type="transmembrane region" description="Helical" evidence="2">
    <location>
        <begin position="278"/>
        <end position="296"/>
    </location>
</feature>
<keyword evidence="2" id="KW-0472">Membrane</keyword>